<protein>
    <recommendedName>
        <fullName evidence="5">HTH lysR-type domain-containing protein</fullName>
    </recommendedName>
</protein>
<reference evidence="7" key="1">
    <citation type="submission" date="2016-05" db="EMBL/GenBank/DDBJ databases">
        <authorList>
            <person name="Baek K."/>
            <person name="Yang S.-J."/>
        </authorList>
    </citation>
    <scope>NUCLEOTIDE SEQUENCE [LARGE SCALE GENOMIC DNA]</scope>
    <source>
        <strain evidence="7">ST58-10</strain>
    </source>
</reference>
<comment type="similarity">
    <text evidence="1">Belongs to the LysR transcriptional regulatory family.</text>
</comment>
<dbReference type="PRINTS" id="PR00039">
    <property type="entry name" value="HTHLYSR"/>
</dbReference>
<name>A0A1A9F003_9GAMM</name>
<dbReference type="PANTHER" id="PTHR30419:SF8">
    <property type="entry name" value="NITROGEN ASSIMILATION TRANSCRIPTIONAL ACTIVATOR-RELATED"/>
    <property type="match status" value="1"/>
</dbReference>
<dbReference type="GO" id="GO:0005829">
    <property type="term" value="C:cytosol"/>
    <property type="evidence" value="ECO:0007669"/>
    <property type="project" value="TreeGrafter"/>
</dbReference>
<dbReference type="EMBL" id="CP015839">
    <property type="protein sequence ID" value="ANG63477.1"/>
    <property type="molecule type" value="Genomic_DNA"/>
</dbReference>
<dbReference type="STRING" id="1821621.A8C75_14015"/>
<dbReference type="Pfam" id="PF00126">
    <property type="entry name" value="HTH_1"/>
    <property type="match status" value="1"/>
</dbReference>
<dbReference type="RefSeq" id="WP_067383545.1">
    <property type="nucleotide sequence ID" value="NZ_CP015839.1"/>
</dbReference>
<keyword evidence="4" id="KW-0804">Transcription</keyword>
<dbReference type="CDD" id="cd05466">
    <property type="entry name" value="PBP2_LTTR_substrate"/>
    <property type="match status" value="1"/>
</dbReference>
<dbReference type="InterPro" id="IPR005119">
    <property type="entry name" value="LysR_subst-bd"/>
</dbReference>
<dbReference type="PROSITE" id="PS50931">
    <property type="entry name" value="HTH_LYSR"/>
    <property type="match status" value="1"/>
</dbReference>
<dbReference type="InterPro" id="IPR050950">
    <property type="entry name" value="HTH-type_LysR_regulators"/>
</dbReference>
<accession>A0A1A9F003</accession>
<evidence type="ECO:0000256" key="3">
    <source>
        <dbReference type="ARBA" id="ARBA00023125"/>
    </source>
</evidence>
<dbReference type="FunFam" id="1.10.10.10:FF:000001">
    <property type="entry name" value="LysR family transcriptional regulator"/>
    <property type="match status" value="1"/>
</dbReference>
<keyword evidence="2" id="KW-0805">Transcription regulation</keyword>
<dbReference type="SUPFAM" id="SSF46785">
    <property type="entry name" value="Winged helix' DNA-binding domain"/>
    <property type="match status" value="1"/>
</dbReference>
<evidence type="ECO:0000259" key="5">
    <source>
        <dbReference type="PROSITE" id="PS50931"/>
    </source>
</evidence>
<keyword evidence="3" id="KW-0238">DNA-binding</keyword>
<dbReference type="OrthoDB" id="8437302at2"/>
<dbReference type="InterPro" id="IPR036388">
    <property type="entry name" value="WH-like_DNA-bd_sf"/>
</dbReference>
<dbReference type="InterPro" id="IPR036390">
    <property type="entry name" value="WH_DNA-bd_sf"/>
</dbReference>
<sequence length="294" mass="32720">MDRRIHAFLAVARSGNLTQAAESIALSQPALTKTIRMLEHEFGGQLFERSRRGMKLTAVGEALLKHAENIELQYRLAHEKTRAVRDGEVSKFSIAAGVVYHSDVALQLIERLAQEFPMTKLRLSFEGPNSALPKLLDGEVDLFLGALIGGAPEGIKSLWLMKIEECAYCSRNHPLANAETIAIADLVDCQWIIPSRTPELNMRLQDFYASHSLPPPNISIEIDAISGVCNVASRSQHLTLLPQVLERDAAKYDLVRLKQLPPIWQFSSGALFRESSESYRIVQRILALIPTLLS</sequence>
<dbReference type="KEGG" id="mars:A8C75_14015"/>
<reference evidence="6 7" key="2">
    <citation type="journal article" date="2018" name="Int. J. Syst. Evol. Microbiol.">
        <title>Marinobacterium aestuarii sp. nov., a benzene-degrading marine bacterium isolated from estuary sediment.</title>
        <authorList>
            <person name="Bae S.S."/>
            <person name="Jung J."/>
            <person name="Chung D."/>
            <person name="Baek K."/>
        </authorList>
    </citation>
    <scope>NUCLEOTIDE SEQUENCE [LARGE SCALE GENOMIC DNA]</scope>
    <source>
        <strain evidence="6 7">ST58-10</strain>
    </source>
</reference>
<dbReference type="GO" id="GO:0003677">
    <property type="term" value="F:DNA binding"/>
    <property type="evidence" value="ECO:0007669"/>
    <property type="project" value="UniProtKB-KW"/>
</dbReference>
<proteinExistence type="inferred from homology"/>
<feature type="domain" description="HTH lysR-type" evidence="5">
    <location>
        <begin position="1"/>
        <end position="57"/>
    </location>
</feature>
<organism evidence="6 7">
    <name type="scientific">Marinobacterium aestuarii</name>
    <dbReference type="NCBI Taxonomy" id="1821621"/>
    <lineage>
        <taxon>Bacteria</taxon>
        <taxon>Pseudomonadati</taxon>
        <taxon>Pseudomonadota</taxon>
        <taxon>Gammaproteobacteria</taxon>
        <taxon>Oceanospirillales</taxon>
        <taxon>Oceanospirillaceae</taxon>
        <taxon>Marinobacterium</taxon>
    </lineage>
</organism>
<evidence type="ECO:0000313" key="7">
    <source>
        <dbReference type="Proteomes" id="UP000078070"/>
    </source>
</evidence>
<dbReference type="PANTHER" id="PTHR30419">
    <property type="entry name" value="HTH-TYPE TRANSCRIPTIONAL REGULATOR YBHD"/>
    <property type="match status" value="1"/>
</dbReference>
<dbReference type="SUPFAM" id="SSF53850">
    <property type="entry name" value="Periplasmic binding protein-like II"/>
    <property type="match status" value="1"/>
</dbReference>
<dbReference type="Pfam" id="PF03466">
    <property type="entry name" value="LysR_substrate"/>
    <property type="match status" value="1"/>
</dbReference>
<evidence type="ECO:0000256" key="1">
    <source>
        <dbReference type="ARBA" id="ARBA00009437"/>
    </source>
</evidence>
<dbReference type="Gene3D" id="3.40.190.290">
    <property type="match status" value="1"/>
</dbReference>
<dbReference type="Proteomes" id="UP000078070">
    <property type="component" value="Chromosome"/>
</dbReference>
<dbReference type="Gene3D" id="1.10.10.10">
    <property type="entry name" value="Winged helix-like DNA-binding domain superfamily/Winged helix DNA-binding domain"/>
    <property type="match status" value="1"/>
</dbReference>
<keyword evidence="7" id="KW-1185">Reference proteome</keyword>
<evidence type="ECO:0000256" key="4">
    <source>
        <dbReference type="ARBA" id="ARBA00023163"/>
    </source>
</evidence>
<dbReference type="AlphaFoldDB" id="A0A1A9F003"/>
<gene>
    <name evidence="6" type="ORF">A8C75_14015</name>
</gene>
<evidence type="ECO:0000256" key="2">
    <source>
        <dbReference type="ARBA" id="ARBA00023015"/>
    </source>
</evidence>
<evidence type="ECO:0000313" key="6">
    <source>
        <dbReference type="EMBL" id="ANG63477.1"/>
    </source>
</evidence>
<dbReference type="InterPro" id="IPR000847">
    <property type="entry name" value="LysR_HTH_N"/>
</dbReference>
<dbReference type="GO" id="GO:0003700">
    <property type="term" value="F:DNA-binding transcription factor activity"/>
    <property type="evidence" value="ECO:0007669"/>
    <property type="project" value="InterPro"/>
</dbReference>